<dbReference type="EMBL" id="VYYT01000721">
    <property type="protein sequence ID" value="KAK2730086.1"/>
    <property type="molecule type" value="Genomic_DNA"/>
</dbReference>
<name>A0AAD9XXI5_COLKA</name>
<evidence type="ECO:0000313" key="1">
    <source>
        <dbReference type="EMBL" id="KAK2730086.1"/>
    </source>
</evidence>
<accession>A0AAD9XXI5</accession>
<dbReference type="AlphaFoldDB" id="A0AAD9XXI5"/>
<organism evidence="1 2">
    <name type="scientific">Colletotrichum kahawae</name>
    <name type="common">Coffee berry disease fungus</name>
    <dbReference type="NCBI Taxonomy" id="34407"/>
    <lineage>
        <taxon>Eukaryota</taxon>
        <taxon>Fungi</taxon>
        <taxon>Dikarya</taxon>
        <taxon>Ascomycota</taxon>
        <taxon>Pezizomycotina</taxon>
        <taxon>Sordariomycetes</taxon>
        <taxon>Hypocreomycetidae</taxon>
        <taxon>Glomerellales</taxon>
        <taxon>Glomerellaceae</taxon>
        <taxon>Colletotrichum</taxon>
        <taxon>Colletotrichum gloeosporioides species complex</taxon>
    </lineage>
</organism>
<sequence length="102" mass="12126">MRDLYQQAPNPYNINDTKRMTEAARPRWVNTRVQLYVAIEKLKDAETPLLDCAMKYRGRITEEEWIRALEQVMKQLQAIKSAGCYTIWADLVRKGPARKRWR</sequence>
<dbReference type="Proteomes" id="UP001281614">
    <property type="component" value="Unassembled WGS sequence"/>
</dbReference>
<keyword evidence="2" id="KW-1185">Reference proteome</keyword>
<comment type="caution">
    <text evidence="1">The sequence shown here is derived from an EMBL/GenBank/DDBJ whole genome shotgun (WGS) entry which is preliminary data.</text>
</comment>
<protein>
    <submittedName>
        <fullName evidence="1">Uncharacterized protein</fullName>
    </submittedName>
</protein>
<proteinExistence type="predicted"/>
<reference evidence="1" key="1">
    <citation type="submission" date="2023-02" db="EMBL/GenBank/DDBJ databases">
        <title>Colletotrichum kahawae CIFC_Que2 genome sequencing and assembly.</title>
        <authorList>
            <person name="Baroncelli R."/>
        </authorList>
    </citation>
    <scope>NUCLEOTIDE SEQUENCE</scope>
    <source>
        <strain evidence="1">CIFC_Que2</strain>
    </source>
</reference>
<evidence type="ECO:0000313" key="2">
    <source>
        <dbReference type="Proteomes" id="UP001281614"/>
    </source>
</evidence>
<gene>
    <name evidence="1" type="ORF">CKAH01_09864</name>
</gene>